<proteinExistence type="predicted"/>
<gene>
    <name evidence="2" type="ORF">N657DRAFT_356294</name>
</gene>
<dbReference type="EMBL" id="MU853226">
    <property type="protein sequence ID" value="KAK4125146.1"/>
    <property type="molecule type" value="Genomic_DNA"/>
</dbReference>
<evidence type="ECO:0000256" key="1">
    <source>
        <dbReference type="SAM" id="MobiDB-lite"/>
    </source>
</evidence>
<feature type="region of interest" description="Disordered" evidence="1">
    <location>
        <begin position="65"/>
        <end position="92"/>
    </location>
</feature>
<protein>
    <submittedName>
        <fullName evidence="2">Uncharacterized protein</fullName>
    </submittedName>
</protein>
<dbReference type="Proteomes" id="UP001302602">
    <property type="component" value="Unassembled WGS sequence"/>
</dbReference>
<sequence>MLSEPDPGYPNALFYILRTAHQPILPTTRHYLSAPVPRPPASWPTDPRLCLRPALDRLLPSLRCHPRPDNHHPSSTATTWSPTSLSRPFPRHPSRRARHQIRLCHLHGDGNRATHPASSVQLRLPLRAGRGRLAAGARRRRMAVCHAQGAPG</sequence>
<organism evidence="2 3">
    <name type="scientific">Parathielavia appendiculata</name>
    <dbReference type="NCBI Taxonomy" id="2587402"/>
    <lineage>
        <taxon>Eukaryota</taxon>
        <taxon>Fungi</taxon>
        <taxon>Dikarya</taxon>
        <taxon>Ascomycota</taxon>
        <taxon>Pezizomycotina</taxon>
        <taxon>Sordariomycetes</taxon>
        <taxon>Sordariomycetidae</taxon>
        <taxon>Sordariales</taxon>
        <taxon>Chaetomiaceae</taxon>
        <taxon>Parathielavia</taxon>
    </lineage>
</organism>
<dbReference type="RefSeq" id="XP_062648917.1">
    <property type="nucleotide sequence ID" value="XM_062786950.1"/>
</dbReference>
<keyword evidence="3" id="KW-1185">Reference proteome</keyword>
<name>A0AAN6U4V8_9PEZI</name>
<dbReference type="AlphaFoldDB" id="A0AAN6U4V8"/>
<accession>A0AAN6U4V8</accession>
<dbReference type="GeneID" id="87823720"/>
<evidence type="ECO:0000313" key="3">
    <source>
        <dbReference type="Proteomes" id="UP001302602"/>
    </source>
</evidence>
<reference evidence="2" key="2">
    <citation type="submission" date="2023-05" db="EMBL/GenBank/DDBJ databases">
        <authorList>
            <consortium name="Lawrence Berkeley National Laboratory"/>
            <person name="Steindorff A."/>
            <person name="Hensen N."/>
            <person name="Bonometti L."/>
            <person name="Westerberg I."/>
            <person name="Brannstrom I.O."/>
            <person name="Guillou S."/>
            <person name="Cros-Aarteil S."/>
            <person name="Calhoun S."/>
            <person name="Haridas S."/>
            <person name="Kuo A."/>
            <person name="Mondo S."/>
            <person name="Pangilinan J."/>
            <person name="Riley R."/>
            <person name="Labutti K."/>
            <person name="Andreopoulos B."/>
            <person name="Lipzen A."/>
            <person name="Chen C."/>
            <person name="Yanf M."/>
            <person name="Daum C."/>
            <person name="Ng V."/>
            <person name="Clum A."/>
            <person name="Ohm R."/>
            <person name="Martin F."/>
            <person name="Silar P."/>
            <person name="Natvig D."/>
            <person name="Lalanne C."/>
            <person name="Gautier V."/>
            <person name="Ament-Velasquez S.L."/>
            <person name="Kruys A."/>
            <person name="Hutchinson M.I."/>
            <person name="Powell A.J."/>
            <person name="Barry K."/>
            <person name="Miller A.N."/>
            <person name="Grigoriev I.V."/>
            <person name="Debuchy R."/>
            <person name="Gladieux P."/>
            <person name="Thoren M.H."/>
            <person name="Johannesson H."/>
        </authorList>
    </citation>
    <scope>NUCLEOTIDE SEQUENCE</scope>
    <source>
        <strain evidence="2">CBS 731.68</strain>
    </source>
</reference>
<comment type="caution">
    <text evidence="2">The sequence shown here is derived from an EMBL/GenBank/DDBJ whole genome shotgun (WGS) entry which is preliminary data.</text>
</comment>
<evidence type="ECO:0000313" key="2">
    <source>
        <dbReference type="EMBL" id="KAK4125146.1"/>
    </source>
</evidence>
<reference evidence="2" key="1">
    <citation type="journal article" date="2023" name="Mol. Phylogenet. Evol.">
        <title>Genome-scale phylogeny and comparative genomics of the fungal order Sordariales.</title>
        <authorList>
            <person name="Hensen N."/>
            <person name="Bonometti L."/>
            <person name="Westerberg I."/>
            <person name="Brannstrom I.O."/>
            <person name="Guillou S."/>
            <person name="Cros-Aarteil S."/>
            <person name="Calhoun S."/>
            <person name="Haridas S."/>
            <person name="Kuo A."/>
            <person name="Mondo S."/>
            <person name="Pangilinan J."/>
            <person name="Riley R."/>
            <person name="LaButti K."/>
            <person name="Andreopoulos B."/>
            <person name="Lipzen A."/>
            <person name="Chen C."/>
            <person name="Yan M."/>
            <person name="Daum C."/>
            <person name="Ng V."/>
            <person name="Clum A."/>
            <person name="Steindorff A."/>
            <person name="Ohm R.A."/>
            <person name="Martin F."/>
            <person name="Silar P."/>
            <person name="Natvig D.O."/>
            <person name="Lalanne C."/>
            <person name="Gautier V."/>
            <person name="Ament-Velasquez S.L."/>
            <person name="Kruys A."/>
            <person name="Hutchinson M.I."/>
            <person name="Powell A.J."/>
            <person name="Barry K."/>
            <person name="Miller A.N."/>
            <person name="Grigoriev I.V."/>
            <person name="Debuchy R."/>
            <person name="Gladieux P."/>
            <person name="Hiltunen Thoren M."/>
            <person name="Johannesson H."/>
        </authorList>
    </citation>
    <scope>NUCLEOTIDE SEQUENCE</scope>
    <source>
        <strain evidence="2">CBS 731.68</strain>
    </source>
</reference>
<feature type="compositionally biased region" description="Low complexity" evidence="1">
    <location>
        <begin position="74"/>
        <end position="86"/>
    </location>
</feature>